<dbReference type="EMBL" id="JAWDJW010010453">
    <property type="protein sequence ID" value="KAK3046488.1"/>
    <property type="molecule type" value="Genomic_DNA"/>
</dbReference>
<accession>A0ACC3CWJ2</accession>
<sequence length="165" mass="15701">MRSSTFFVALSAAAAVQAQTAAQSASAAAIAATIPDCVRPCDDAAIAQVGCPLEDQACHCAHGAQLSKILPPCLLQNSTCTPAELQFFGTLPPKICAALGLGNATAPVAGANATAGAGAGTGNVSATATPTGSSSPAAYTGAAAVSGVATGLFAVVGAGLVGLML</sequence>
<protein>
    <submittedName>
        <fullName evidence="1">Uncharacterized protein</fullName>
    </submittedName>
</protein>
<reference evidence="1" key="1">
    <citation type="submission" date="2024-09" db="EMBL/GenBank/DDBJ databases">
        <title>Black Yeasts Isolated from many extreme environments.</title>
        <authorList>
            <person name="Coleine C."/>
            <person name="Stajich J.E."/>
            <person name="Selbmann L."/>
        </authorList>
    </citation>
    <scope>NUCLEOTIDE SEQUENCE</scope>
    <source>
        <strain evidence="1">CCFEE 5737</strain>
    </source>
</reference>
<gene>
    <name evidence="1" type="ORF">LTS18_013353</name>
</gene>
<keyword evidence="2" id="KW-1185">Reference proteome</keyword>
<organism evidence="1 2">
    <name type="scientific">Coniosporium uncinatum</name>
    <dbReference type="NCBI Taxonomy" id="93489"/>
    <lineage>
        <taxon>Eukaryota</taxon>
        <taxon>Fungi</taxon>
        <taxon>Dikarya</taxon>
        <taxon>Ascomycota</taxon>
        <taxon>Pezizomycotina</taxon>
        <taxon>Dothideomycetes</taxon>
        <taxon>Dothideomycetes incertae sedis</taxon>
        <taxon>Coniosporium</taxon>
    </lineage>
</organism>
<evidence type="ECO:0000313" key="1">
    <source>
        <dbReference type="EMBL" id="KAK3046488.1"/>
    </source>
</evidence>
<comment type="caution">
    <text evidence="1">The sequence shown here is derived from an EMBL/GenBank/DDBJ whole genome shotgun (WGS) entry which is preliminary data.</text>
</comment>
<proteinExistence type="predicted"/>
<dbReference type="Proteomes" id="UP001186974">
    <property type="component" value="Unassembled WGS sequence"/>
</dbReference>
<name>A0ACC3CWJ2_9PEZI</name>
<evidence type="ECO:0000313" key="2">
    <source>
        <dbReference type="Proteomes" id="UP001186974"/>
    </source>
</evidence>